<accession>A0A6C0FL67</accession>
<reference evidence="1" key="1">
    <citation type="journal article" date="2020" name="Nature">
        <title>Giant virus diversity and host interactions through global metagenomics.</title>
        <authorList>
            <person name="Schulz F."/>
            <person name="Roux S."/>
            <person name="Paez-Espino D."/>
            <person name="Jungbluth S."/>
            <person name="Walsh D.A."/>
            <person name="Denef V.J."/>
            <person name="McMahon K.D."/>
            <person name="Konstantinidis K.T."/>
            <person name="Eloe-Fadrosh E.A."/>
            <person name="Kyrpides N.C."/>
            <person name="Woyke T."/>
        </authorList>
    </citation>
    <scope>NUCLEOTIDE SEQUENCE</scope>
    <source>
        <strain evidence="1">GVMAG-S-ERX556126-94</strain>
    </source>
</reference>
<dbReference type="EMBL" id="MN738839">
    <property type="protein sequence ID" value="QHT39205.1"/>
    <property type="molecule type" value="Genomic_DNA"/>
</dbReference>
<proteinExistence type="predicted"/>
<organism evidence="1">
    <name type="scientific">viral metagenome</name>
    <dbReference type="NCBI Taxonomy" id="1070528"/>
    <lineage>
        <taxon>unclassified sequences</taxon>
        <taxon>metagenomes</taxon>
        <taxon>organismal metagenomes</taxon>
    </lineage>
</organism>
<dbReference type="AlphaFoldDB" id="A0A6C0FL67"/>
<protein>
    <submittedName>
        <fullName evidence="1">Uncharacterized protein</fullName>
    </submittedName>
</protein>
<name>A0A6C0FL67_9ZZZZ</name>
<evidence type="ECO:0000313" key="1">
    <source>
        <dbReference type="EMBL" id="QHT39205.1"/>
    </source>
</evidence>
<sequence>MTSMEEQLRCFYLDGELKPASDMLRKCVGDETSPYRFNCEEDPMKQVMPEDVKETARMNDISIQRGFASYNVNNYNEKVDVMPKQKPTPIIAKPTPIITKPKSKQVINKKMNPTEDDNGIEGFKDFSDWENTFITDTGLGEIQLQDGKCPDGYAKCPITGRCIQKCIGCVYRDNMKSREFNEADPCFPEGVYNGIDNYGNIKCTCGKNNRYCSDEFTKDIFTADGMMMKGKKIIMNTGLTNSINKFFDIGQF</sequence>